<gene>
    <name evidence="1" type="ordered locus">KKY_564</name>
</gene>
<dbReference type="KEGG" id="phl:KKY_564"/>
<sequence length="47" mass="5243">MGIERPTVMGVGRLRCVGKRERWGYWIPDQVRDDGEGVAPASGKDQL</sequence>
<keyword evidence="2" id="KW-1185">Reference proteome</keyword>
<evidence type="ECO:0000313" key="2">
    <source>
        <dbReference type="Proteomes" id="UP000008850"/>
    </source>
</evidence>
<proteinExistence type="predicted"/>
<dbReference type="EMBL" id="CP003075">
    <property type="protein sequence ID" value="AEQ50605.1"/>
    <property type="molecule type" value="Genomic_DNA"/>
</dbReference>
<accession>G4RBU2</accession>
<name>G4RBU2_PELHB</name>
<dbReference type="AlphaFoldDB" id="G4RBU2"/>
<dbReference type="HOGENOM" id="CLU_3171307_0_0_5"/>
<dbReference type="Proteomes" id="UP000008850">
    <property type="component" value="Chromosome"/>
</dbReference>
<organism evidence="1 2">
    <name type="scientific">Pelagibacterium halotolerans (strain DSM 22347 / JCM 15775 / CGMCC 1.7692 / B2)</name>
    <dbReference type="NCBI Taxonomy" id="1082931"/>
    <lineage>
        <taxon>Bacteria</taxon>
        <taxon>Pseudomonadati</taxon>
        <taxon>Pseudomonadota</taxon>
        <taxon>Alphaproteobacteria</taxon>
        <taxon>Hyphomicrobiales</taxon>
        <taxon>Devosiaceae</taxon>
        <taxon>Pelagibacterium</taxon>
    </lineage>
</organism>
<reference evidence="1 2" key="1">
    <citation type="journal article" date="2012" name="J. Bacteriol.">
        <title>Complete genome sequence of Pelagibacterium halotolerans B2T.</title>
        <authorList>
            <person name="Huo Y.Y."/>
            <person name="Cheng H."/>
            <person name="Han X.F."/>
            <person name="Jiang X.W."/>
            <person name="Sun C."/>
            <person name="Zhang X.Q."/>
            <person name="Zhu X.F."/>
            <person name="Liu Y.F."/>
            <person name="Li P.F."/>
            <person name="Ni P.X."/>
            <person name="Wu M."/>
        </authorList>
    </citation>
    <scope>NUCLEOTIDE SEQUENCE [LARGE SCALE GENOMIC DNA]</scope>
    <source>
        <strain evidence="2">DSM 22347 / JCM 15775 / CGMCC 1.7692 / B2</strain>
    </source>
</reference>
<protein>
    <submittedName>
        <fullName evidence="1">Uncharacterized protein</fullName>
    </submittedName>
</protein>
<evidence type="ECO:0000313" key="1">
    <source>
        <dbReference type="EMBL" id="AEQ50605.1"/>
    </source>
</evidence>